<organism evidence="2 5">
    <name type="scientific">Peronospora belbahrii</name>
    <dbReference type="NCBI Taxonomy" id="622444"/>
    <lineage>
        <taxon>Eukaryota</taxon>
        <taxon>Sar</taxon>
        <taxon>Stramenopiles</taxon>
        <taxon>Oomycota</taxon>
        <taxon>Peronosporomycetes</taxon>
        <taxon>Peronosporales</taxon>
        <taxon>Peronosporaceae</taxon>
        <taxon>Peronospora</taxon>
    </lineage>
</organism>
<name>A0AAU9KMH1_9STRA</name>
<comment type="caution">
    <text evidence="2">The sequence shown here is derived from an EMBL/GenBank/DDBJ whole genome shotgun (WGS) entry which is preliminary data.</text>
</comment>
<evidence type="ECO:0000313" key="2">
    <source>
        <dbReference type="EMBL" id="CAH0473745.1"/>
    </source>
</evidence>
<keyword evidence="4" id="KW-1185">Reference proteome</keyword>
<reference evidence="2 4" key="1">
    <citation type="submission" date="2021-11" db="EMBL/GenBank/DDBJ databases">
        <authorList>
            <person name="Islam A."/>
            <person name="Islam S."/>
            <person name="Flora M.S."/>
            <person name="Rahman M."/>
            <person name="Ziaur R.M."/>
            <person name="Epstein J.H."/>
            <person name="Hassan M."/>
            <person name="Klassen M."/>
            <person name="Woodard K."/>
            <person name="Webb A."/>
            <person name="Webby R.J."/>
            <person name="El Zowalaty M.E."/>
        </authorList>
    </citation>
    <scope>NUCLEOTIDE SEQUENCE</scope>
    <source>
        <strain evidence="3">Pbs1</strain>
        <strain evidence="2">Pbs3</strain>
    </source>
</reference>
<evidence type="ECO:0000313" key="3">
    <source>
        <dbReference type="EMBL" id="CAH0514817.1"/>
    </source>
</evidence>
<dbReference type="AlphaFoldDB" id="A0AAU9KMH1"/>
<protein>
    <submittedName>
        <fullName evidence="2">Uncharacterized protein</fullName>
    </submittedName>
</protein>
<gene>
    <name evidence="3" type="ORF">PBS001_LOCUS1555</name>
    <name evidence="2" type="ORF">PBS003_LOCUS622</name>
</gene>
<sequence length="165" mass="18824">MAPKLLPSLGFHEGEKNPSILVTSQDDFDLRDDWSEHDKVSTSRWRKSCPDKWSTTPTSHWSSRLTSLSSSVVGAGTTLTTRAKQLGVGISTHRAFNQLRKSIGEVTFRTELLLKESTPVQDQSSEVDGMEDHRGNESMYCDDDTEEKFKRLHSPWSWFKLVHRE</sequence>
<dbReference type="Proteomes" id="UP001158986">
    <property type="component" value="Unassembled WGS sequence"/>
</dbReference>
<dbReference type="EMBL" id="CAKKTJ010000086">
    <property type="protein sequence ID" value="CAH0473745.1"/>
    <property type="molecule type" value="Genomic_DNA"/>
</dbReference>
<dbReference type="EMBL" id="CAKLCB010000084">
    <property type="protein sequence ID" value="CAH0514817.1"/>
    <property type="molecule type" value="Genomic_DNA"/>
</dbReference>
<feature type="region of interest" description="Disordered" evidence="1">
    <location>
        <begin position="119"/>
        <end position="141"/>
    </location>
</feature>
<accession>A0AAU9KMH1</accession>
<evidence type="ECO:0000256" key="1">
    <source>
        <dbReference type="SAM" id="MobiDB-lite"/>
    </source>
</evidence>
<dbReference type="Proteomes" id="UP001160483">
    <property type="component" value="Unassembled WGS sequence"/>
</dbReference>
<proteinExistence type="predicted"/>
<evidence type="ECO:0000313" key="4">
    <source>
        <dbReference type="Proteomes" id="UP001158986"/>
    </source>
</evidence>
<evidence type="ECO:0000313" key="5">
    <source>
        <dbReference type="Proteomes" id="UP001160483"/>
    </source>
</evidence>